<dbReference type="PROSITE" id="PS50076">
    <property type="entry name" value="DNAJ_2"/>
    <property type="match status" value="1"/>
</dbReference>
<keyword evidence="2" id="KW-0479">Metal-binding</keyword>
<dbReference type="SUPFAM" id="SSF57938">
    <property type="entry name" value="DnaJ/Hsp40 cysteine-rich domain"/>
    <property type="match status" value="1"/>
</dbReference>
<dbReference type="Gene3D" id="2.10.230.10">
    <property type="entry name" value="Heat shock protein DnaJ, cysteine-rich domain"/>
    <property type="match status" value="1"/>
</dbReference>
<dbReference type="CDD" id="cd10719">
    <property type="entry name" value="DnaJ_zf"/>
    <property type="match status" value="1"/>
</dbReference>
<feature type="non-terminal residue" evidence="6">
    <location>
        <position position="192"/>
    </location>
</feature>
<dbReference type="PROSITE" id="PS00636">
    <property type="entry name" value="DNAJ_1"/>
    <property type="match status" value="1"/>
</dbReference>
<dbReference type="GO" id="GO:0031072">
    <property type="term" value="F:heat shock protein binding"/>
    <property type="evidence" value="ECO:0007669"/>
    <property type="project" value="InterPro"/>
</dbReference>
<reference evidence="6" key="1">
    <citation type="submission" date="2019-11" db="EMBL/GenBank/DDBJ databases">
        <title>Microbial mats filling the niche in hypersaline microbial mats.</title>
        <authorList>
            <person name="Wong H.L."/>
            <person name="Macleod F.I."/>
            <person name="White R.A. III"/>
            <person name="Burns B.P."/>
        </authorList>
    </citation>
    <scope>NUCLEOTIDE SEQUENCE</scope>
    <source>
        <strain evidence="6">Rbin_158</strain>
    </source>
</reference>
<dbReference type="InterPro" id="IPR001305">
    <property type="entry name" value="HSP_DnaJ_Cys-rich_dom"/>
</dbReference>
<dbReference type="GO" id="GO:0051082">
    <property type="term" value="F:unfolded protein binding"/>
    <property type="evidence" value="ECO:0007669"/>
    <property type="project" value="InterPro"/>
</dbReference>
<evidence type="ECO:0000256" key="2">
    <source>
        <dbReference type="PROSITE-ProRule" id="PRU00546"/>
    </source>
</evidence>
<dbReference type="InterPro" id="IPR036410">
    <property type="entry name" value="HSP_DnaJ_Cys-rich_dom_sf"/>
</dbReference>
<evidence type="ECO:0000259" key="5">
    <source>
        <dbReference type="PROSITE" id="PS51188"/>
    </source>
</evidence>
<dbReference type="SUPFAM" id="SSF46565">
    <property type="entry name" value="Chaperone J-domain"/>
    <property type="match status" value="1"/>
</dbReference>
<dbReference type="InterPro" id="IPR018253">
    <property type="entry name" value="DnaJ_domain_CS"/>
</dbReference>
<dbReference type="EMBL" id="WJJP01000646">
    <property type="protein sequence ID" value="MBD3326837.1"/>
    <property type="molecule type" value="Genomic_DNA"/>
</dbReference>
<dbReference type="PRINTS" id="PR00625">
    <property type="entry name" value="JDOMAIN"/>
</dbReference>
<comment type="caution">
    <text evidence="6">The sequence shown here is derived from an EMBL/GenBank/DDBJ whole genome shotgun (WGS) entry which is preliminary data.</text>
</comment>
<dbReference type="GO" id="GO:0042026">
    <property type="term" value="P:protein refolding"/>
    <property type="evidence" value="ECO:0007669"/>
    <property type="project" value="TreeGrafter"/>
</dbReference>
<dbReference type="PANTHER" id="PTHR43096">
    <property type="entry name" value="DNAJ HOMOLOG 1, MITOCHONDRIAL-RELATED"/>
    <property type="match status" value="1"/>
</dbReference>
<dbReference type="GO" id="GO:0008270">
    <property type="term" value="F:zinc ion binding"/>
    <property type="evidence" value="ECO:0007669"/>
    <property type="project" value="UniProtKB-KW"/>
</dbReference>
<feature type="domain" description="J" evidence="4">
    <location>
        <begin position="6"/>
        <end position="71"/>
    </location>
</feature>
<dbReference type="InterPro" id="IPR036869">
    <property type="entry name" value="J_dom_sf"/>
</dbReference>
<dbReference type="GO" id="GO:0005737">
    <property type="term" value="C:cytoplasm"/>
    <property type="evidence" value="ECO:0007669"/>
    <property type="project" value="TreeGrafter"/>
</dbReference>
<dbReference type="SMART" id="SM00271">
    <property type="entry name" value="DnaJ"/>
    <property type="match status" value="1"/>
</dbReference>
<feature type="region of interest" description="Disordered" evidence="3">
    <location>
        <begin position="65"/>
        <end position="85"/>
    </location>
</feature>
<sequence length="192" mass="21880">MAKTINYYKILGVSEQSDEVEIKRAYRQLALKYHPDRNPGDKFAEDKFKQVTEAYQVLSNAKKRAEYDRSRSSSNGGTKQRSAYRARHSHFDDVFDIFDNFSTGRTSSHKKYPKVRGADIKQDVTITFEEAILGTTTTIEITRLEQCSRCQGTGIEPKTYPMICPRCLGKGRVRQSHGFLGFTQVCQECNGT</sequence>
<evidence type="ECO:0000313" key="6">
    <source>
        <dbReference type="EMBL" id="MBD3326837.1"/>
    </source>
</evidence>
<evidence type="ECO:0000256" key="1">
    <source>
        <dbReference type="ARBA" id="ARBA00023186"/>
    </source>
</evidence>
<evidence type="ECO:0000259" key="4">
    <source>
        <dbReference type="PROSITE" id="PS50076"/>
    </source>
</evidence>
<dbReference type="Gene3D" id="1.10.287.110">
    <property type="entry name" value="DnaJ domain"/>
    <property type="match status" value="1"/>
</dbReference>
<keyword evidence="1" id="KW-0143">Chaperone</keyword>
<dbReference type="PANTHER" id="PTHR43096:SF52">
    <property type="entry name" value="DNAJ HOMOLOG 1, MITOCHONDRIAL-RELATED"/>
    <property type="match status" value="1"/>
</dbReference>
<protein>
    <submittedName>
        <fullName evidence="6">DnaJ domain-containing protein</fullName>
    </submittedName>
</protein>
<organism evidence="6 7">
    <name type="scientific">candidate division KSB3 bacterium</name>
    <dbReference type="NCBI Taxonomy" id="2044937"/>
    <lineage>
        <taxon>Bacteria</taxon>
        <taxon>candidate division KSB3</taxon>
    </lineage>
</organism>
<dbReference type="InterPro" id="IPR001623">
    <property type="entry name" value="DnaJ_domain"/>
</dbReference>
<name>A0A9D5JYY4_9BACT</name>
<accession>A0A9D5JYY4</accession>
<evidence type="ECO:0000256" key="3">
    <source>
        <dbReference type="SAM" id="MobiDB-lite"/>
    </source>
</evidence>
<feature type="zinc finger region" description="CR-type" evidence="2">
    <location>
        <begin position="134"/>
        <end position="192"/>
    </location>
</feature>
<dbReference type="PROSITE" id="PS51188">
    <property type="entry name" value="ZF_CR"/>
    <property type="match status" value="1"/>
</dbReference>
<keyword evidence="2" id="KW-0862">Zinc</keyword>
<dbReference type="CDD" id="cd06257">
    <property type="entry name" value="DnaJ"/>
    <property type="match status" value="1"/>
</dbReference>
<dbReference type="Proteomes" id="UP000649604">
    <property type="component" value="Unassembled WGS sequence"/>
</dbReference>
<proteinExistence type="predicted"/>
<keyword evidence="2" id="KW-0863">Zinc-finger</keyword>
<dbReference type="AlphaFoldDB" id="A0A9D5JYY4"/>
<evidence type="ECO:0000313" key="7">
    <source>
        <dbReference type="Proteomes" id="UP000649604"/>
    </source>
</evidence>
<feature type="compositionally biased region" description="Polar residues" evidence="3">
    <location>
        <begin position="72"/>
        <end position="81"/>
    </location>
</feature>
<gene>
    <name evidence="6" type="ORF">GF339_19795</name>
</gene>
<dbReference type="Pfam" id="PF00226">
    <property type="entry name" value="DnaJ"/>
    <property type="match status" value="1"/>
</dbReference>
<feature type="domain" description="CR-type" evidence="5">
    <location>
        <begin position="134"/>
        <end position="192"/>
    </location>
</feature>
<dbReference type="Gene3D" id="2.60.260.20">
    <property type="entry name" value="Urease metallochaperone UreE, N-terminal domain"/>
    <property type="match status" value="1"/>
</dbReference>